<evidence type="ECO:0000256" key="3">
    <source>
        <dbReference type="ARBA" id="ARBA00022840"/>
    </source>
</evidence>
<organism evidence="11 12">
    <name type="scientific">Asticcacaulis excentricus</name>
    <dbReference type="NCBI Taxonomy" id="78587"/>
    <lineage>
        <taxon>Bacteria</taxon>
        <taxon>Pseudomonadati</taxon>
        <taxon>Pseudomonadota</taxon>
        <taxon>Alphaproteobacteria</taxon>
        <taxon>Caulobacterales</taxon>
        <taxon>Caulobacteraceae</taxon>
        <taxon>Asticcacaulis</taxon>
    </lineage>
</organism>
<keyword evidence="2" id="KW-0547">Nucleotide-binding</keyword>
<dbReference type="Pfam" id="PF00158">
    <property type="entry name" value="Sigma54_activat"/>
    <property type="match status" value="1"/>
</dbReference>
<dbReference type="Gene3D" id="1.10.8.60">
    <property type="match status" value="1"/>
</dbReference>
<dbReference type="InterPro" id="IPR027417">
    <property type="entry name" value="P-loop_NTPase"/>
</dbReference>
<dbReference type="SMART" id="SM00382">
    <property type="entry name" value="AAA"/>
    <property type="match status" value="1"/>
</dbReference>
<reference evidence="12" key="2">
    <citation type="journal article" date="2017" name="Plant Physiol. Biochem.">
        <title>Differential oxidative and antioxidative response of duckweed Lemna minor toward plant growth promoting/inhibiting bacteria.</title>
        <authorList>
            <person name="Ishizawa H."/>
            <person name="Kuroda M."/>
            <person name="Morikawa M."/>
            <person name="Ike M."/>
        </authorList>
    </citation>
    <scope>NUCLEOTIDE SEQUENCE [LARGE SCALE GENOMIC DNA]</scope>
    <source>
        <strain evidence="12">M6</strain>
    </source>
</reference>
<dbReference type="InterPro" id="IPR003593">
    <property type="entry name" value="AAA+_ATPase"/>
</dbReference>
<dbReference type="PANTHER" id="PTHR32071">
    <property type="entry name" value="TRANSCRIPTIONAL REGULATORY PROTEIN"/>
    <property type="match status" value="1"/>
</dbReference>
<dbReference type="AlphaFoldDB" id="A0A3G9G4S8"/>
<dbReference type="SMART" id="SM00448">
    <property type="entry name" value="REC"/>
    <property type="match status" value="1"/>
</dbReference>
<evidence type="ECO:0000256" key="5">
    <source>
        <dbReference type="ARBA" id="ARBA00023015"/>
    </source>
</evidence>
<dbReference type="PANTHER" id="PTHR32071:SF57">
    <property type="entry name" value="C4-DICARBOXYLATE TRANSPORT TRANSCRIPTIONAL REGULATORY PROTEIN DCTD"/>
    <property type="match status" value="1"/>
</dbReference>
<evidence type="ECO:0000256" key="4">
    <source>
        <dbReference type="ARBA" id="ARBA00023012"/>
    </source>
</evidence>
<feature type="modified residue" description="4-aspartylphosphate" evidence="8">
    <location>
        <position position="60"/>
    </location>
</feature>
<dbReference type="GO" id="GO:0005524">
    <property type="term" value="F:ATP binding"/>
    <property type="evidence" value="ECO:0007669"/>
    <property type="project" value="UniProtKB-KW"/>
</dbReference>
<dbReference type="Gene3D" id="1.10.10.60">
    <property type="entry name" value="Homeodomain-like"/>
    <property type="match status" value="1"/>
</dbReference>
<evidence type="ECO:0000313" key="11">
    <source>
        <dbReference type="EMBL" id="BBF81646.1"/>
    </source>
</evidence>
<keyword evidence="4" id="KW-0902">Two-component regulatory system</keyword>
<reference evidence="12" key="1">
    <citation type="journal article" date="2017" name="Biotechnol. Biofuels">
        <title>Evaluation of environmental bacterial communities as a factor affecting the growth of duckweed Lemna minor.</title>
        <authorList>
            <person name="Ishizawa H."/>
            <person name="Kuroda M."/>
            <person name="Morikawa M."/>
            <person name="Ike M."/>
        </authorList>
    </citation>
    <scope>NUCLEOTIDE SEQUENCE [LARGE SCALE GENOMIC DNA]</scope>
    <source>
        <strain evidence="12">M6</strain>
    </source>
</reference>
<dbReference type="Gene3D" id="3.40.50.300">
    <property type="entry name" value="P-loop containing nucleotide triphosphate hydrolases"/>
    <property type="match status" value="1"/>
</dbReference>
<dbReference type="InterPro" id="IPR058031">
    <property type="entry name" value="AAA_lid_NorR"/>
</dbReference>
<gene>
    <name evidence="11" type="ORF">EM6_2248</name>
</gene>
<dbReference type="PROSITE" id="PS50045">
    <property type="entry name" value="SIGMA54_INTERACT_4"/>
    <property type="match status" value="1"/>
</dbReference>
<dbReference type="FunFam" id="3.40.50.2300:FF:000018">
    <property type="entry name" value="DNA-binding transcriptional regulator NtrC"/>
    <property type="match status" value="1"/>
</dbReference>
<evidence type="ECO:0000259" key="9">
    <source>
        <dbReference type="PROSITE" id="PS50045"/>
    </source>
</evidence>
<dbReference type="InterPro" id="IPR001789">
    <property type="entry name" value="Sig_transdc_resp-reg_receiver"/>
</dbReference>
<keyword evidence="7" id="KW-0804">Transcription</keyword>
<dbReference type="PROSITE" id="PS00676">
    <property type="entry name" value="SIGMA54_INTERACT_2"/>
    <property type="match status" value="1"/>
</dbReference>
<dbReference type="Gene3D" id="3.40.50.2300">
    <property type="match status" value="1"/>
</dbReference>
<feature type="domain" description="Sigma-54 factor interaction" evidence="9">
    <location>
        <begin position="153"/>
        <end position="381"/>
    </location>
</feature>
<evidence type="ECO:0000256" key="7">
    <source>
        <dbReference type="ARBA" id="ARBA00023163"/>
    </source>
</evidence>
<dbReference type="InterPro" id="IPR002078">
    <property type="entry name" value="Sigma_54_int"/>
</dbReference>
<dbReference type="SUPFAM" id="SSF52172">
    <property type="entry name" value="CheY-like"/>
    <property type="match status" value="1"/>
</dbReference>
<keyword evidence="6" id="KW-0010">Activator</keyword>
<proteinExistence type="predicted"/>
<keyword evidence="3" id="KW-0067">ATP-binding</keyword>
<dbReference type="InterPro" id="IPR009057">
    <property type="entry name" value="Homeodomain-like_sf"/>
</dbReference>
<dbReference type="GO" id="GO:0000160">
    <property type="term" value="P:phosphorelay signal transduction system"/>
    <property type="evidence" value="ECO:0007669"/>
    <property type="project" value="UniProtKB-KW"/>
</dbReference>
<dbReference type="InterPro" id="IPR011006">
    <property type="entry name" value="CheY-like_superfamily"/>
</dbReference>
<dbReference type="Pfam" id="PF25601">
    <property type="entry name" value="AAA_lid_14"/>
    <property type="match status" value="1"/>
</dbReference>
<name>A0A3G9G4S8_9CAUL</name>
<dbReference type="EMBL" id="AP018828">
    <property type="protein sequence ID" value="BBF81646.1"/>
    <property type="molecule type" value="Genomic_DNA"/>
</dbReference>
<evidence type="ECO:0000259" key="10">
    <source>
        <dbReference type="PROSITE" id="PS50110"/>
    </source>
</evidence>
<evidence type="ECO:0000313" key="12">
    <source>
        <dbReference type="Proteomes" id="UP000278756"/>
    </source>
</evidence>
<dbReference type="CDD" id="cd00009">
    <property type="entry name" value="AAA"/>
    <property type="match status" value="1"/>
</dbReference>
<dbReference type="PROSITE" id="PS50110">
    <property type="entry name" value="RESPONSE_REGULATORY"/>
    <property type="match status" value="1"/>
</dbReference>
<sequence>MTPHMNPVTAPLILIDDDADLLAAQSQALRLDGFSVQAFASGAEALKALDATFPGVVITDVRMPVMDGLEVFARIRALDPDLPVILMTGHGDVPMAVQALKDGAYDFLSKPFAQDDLRQSVRRALQTRELVLENRRLRQAHAQLADQDSRYPLLGDSAVMTHLKSVVVRVAEAEVDTLISGDTGVGKDRVARALHALSARKGRAFVHIGCAALDEERFQSELFGSEQGLRPGAPRLIGRIEKAHKGTLFLDEVEGLTLSQQARLLRVLETREVWPEGAESPRQVDIRVIAATRIDLVQAVRDGRFRADLYYRLSGVTLRVPPLSERREDIPLLFQHFLLAAAARLNRPAPRLSLQAQSHLRQHDWPGNVRELEQYAERYALGIDDSLPGNDADAPGLAEQVARYEEALLRETLERHEGQVRSVMEALKLPRKTFYDKVNRYGIDLNLYRGR</sequence>
<protein>
    <submittedName>
        <fullName evidence="11">C4-dicarboxylate transport transcriptional regulatory protein</fullName>
    </submittedName>
</protein>
<evidence type="ECO:0000256" key="1">
    <source>
        <dbReference type="ARBA" id="ARBA00022553"/>
    </source>
</evidence>
<evidence type="ECO:0000256" key="6">
    <source>
        <dbReference type="ARBA" id="ARBA00023159"/>
    </source>
</evidence>
<keyword evidence="1 8" id="KW-0597">Phosphoprotein</keyword>
<dbReference type="Pfam" id="PF00072">
    <property type="entry name" value="Response_reg"/>
    <property type="match status" value="1"/>
</dbReference>
<evidence type="ECO:0000256" key="8">
    <source>
        <dbReference type="PROSITE-ProRule" id="PRU00169"/>
    </source>
</evidence>
<dbReference type="Proteomes" id="UP000278756">
    <property type="component" value="Chromosome 2"/>
</dbReference>
<dbReference type="SUPFAM" id="SSF52540">
    <property type="entry name" value="P-loop containing nucleoside triphosphate hydrolases"/>
    <property type="match status" value="1"/>
</dbReference>
<keyword evidence="5" id="KW-0805">Transcription regulation</keyword>
<dbReference type="FunFam" id="3.40.50.300:FF:000006">
    <property type="entry name" value="DNA-binding transcriptional regulator NtrC"/>
    <property type="match status" value="1"/>
</dbReference>
<dbReference type="SUPFAM" id="SSF46689">
    <property type="entry name" value="Homeodomain-like"/>
    <property type="match status" value="1"/>
</dbReference>
<dbReference type="CDD" id="cd17549">
    <property type="entry name" value="REC_DctD-like"/>
    <property type="match status" value="1"/>
</dbReference>
<evidence type="ECO:0000256" key="2">
    <source>
        <dbReference type="ARBA" id="ARBA00022741"/>
    </source>
</evidence>
<dbReference type="GO" id="GO:0006355">
    <property type="term" value="P:regulation of DNA-templated transcription"/>
    <property type="evidence" value="ECO:0007669"/>
    <property type="project" value="InterPro"/>
</dbReference>
<feature type="domain" description="Response regulatory" evidence="10">
    <location>
        <begin position="11"/>
        <end position="125"/>
    </location>
</feature>
<dbReference type="InterPro" id="IPR025943">
    <property type="entry name" value="Sigma_54_int_dom_ATP-bd_2"/>
</dbReference>
<accession>A0A3G9G4S8</accession>